<dbReference type="HOGENOM" id="CLU_072148_2_1_1"/>
<dbReference type="Pfam" id="PF03227">
    <property type="entry name" value="GILT"/>
    <property type="match status" value="1"/>
</dbReference>
<reference evidence="8" key="2">
    <citation type="submission" date="2015-01" db="EMBL/GenBank/DDBJ databases">
        <title>Evolutionary Origins and Diversification of the Mycorrhizal Mutualists.</title>
        <authorList>
            <consortium name="DOE Joint Genome Institute"/>
            <consortium name="Mycorrhizal Genomics Consortium"/>
            <person name="Kohler A."/>
            <person name="Kuo A."/>
            <person name="Nagy L.G."/>
            <person name="Floudas D."/>
            <person name="Copeland A."/>
            <person name="Barry K.W."/>
            <person name="Cichocki N."/>
            <person name="Veneault-Fourrey C."/>
            <person name="LaButti K."/>
            <person name="Lindquist E.A."/>
            <person name="Lipzen A."/>
            <person name="Lundell T."/>
            <person name="Morin E."/>
            <person name="Murat C."/>
            <person name="Riley R."/>
            <person name="Ohm R."/>
            <person name="Sun H."/>
            <person name="Tunlid A."/>
            <person name="Henrissat B."/>
            <person name="Grigoriev I.V."/>
            <person name="Hibbett D.S."/>
            <person name="Martin F."/>
        </authorList>
    </citation>
    <scope>NUCLEOTIDE SEQUENCE [LARGE SCALE GENOMIC DNA]</scope>
    <source>
        <strain evidence="8">LaAM-08-1</strain>
    </source>
</reference>
<comment type="subcellular location">
    <subcellularLocation>
        <location evidence="1">Secreted</location>
    </subcellularLocation>
</comment>
<dbReference type="GO" id="GO:0016671">
    <property type="term" value="F:oxidoreductase activity, acting on a sulfur group of donors, disulfide as acceptor"/>
    <property type="evidence" value="ECO:0007669"/>
    <property type="project" value="InterPro"/>
</dbReference>
<dbReference type="PANTHER" id="PTHR13234">
    <property type="entry name" value="GAMMA-INTERFERON INDUCIBLE LYSOSOMAL THIOL REDUCTASE GILT"/>
    <property type="match status" value="1"/>
</dbReference>
<evidence type="ECO:0000256" key="2">
    <source>
        <dbReference type="ARBA" id="ARBA00005679"/>
    </source>
</evidence>
<proteinExistence type="inferred from homology"/>
<keyword evidence="3" id="KW-0964">Secreted</keyword>
<comment type="similarity">
    <text evidence="2">Belongs to the GILT family.</text>
</comment>
<keyword evidence="5" id="KW-0325">Glycoprotein</keyword>
<evidence type="ECO:0000256" key="4">
    <source>
        <dbReference type="ARBA" id="ARBA00022729"/>
    </source>
</evidence>
<dbReference type="GO" id="GO:0005576">
    <property type="term" value="C:extracellular region"/>
    <property type="evidence" value="ECO:0007669"/>
    <property type="project" value="UniProtKB-SubCell"/>
</dbReference>
<dbReference type="AlphaFoldDB" id="A0A0C9Y8Z4"/>
<evidence type="ECO:0000256" key="5">
    <source>
        <dbReference type="ARBA" id="ARBA00023180"/>
    </source>
</evidence>
<reference evidence="7 8" key="1">
    <citation type="submission" date="2014-04" db="EMBL/GenBank/DDBJ databases">
        <authorList>
            <consortium name="DOE Joint Genome Institute"/>
            <person name="Kuo A."/>
            <person name="Kohler A."/>
            <person name="Nagy L.G."/>
            <person name="Floudas D."/>
            <person name="Copeland A."/>
            <person name="Barry K.W."/>
            <person name="Cichocki N."/>
            <person name="Veneault-Fourrey C."/>
            <person name="LaButti K."/>
            <person name="Lindquist E.A."/>
            <person name="Lipzen A."/>
            <person name="Lundell T."/>
            <person name="Morin E."/>
            <person name="Murat C."/>
            <person name="Sun H."/>
            <person name="Tunlid A."/>
            <person name="Henrissat B."/>
            <person name="Grigoriev I.V."/>
            <person name="Hibbett D.S."/>
            <person name="Martin F."/>
            <person name="Nordberg H.P."/>
            <person name="Cantor M.N."/>
            <person name="Hua S.X."/>
        </authorList>
    </citation>
    <scope>NUCLEOTIDE SEQUENCE [LARGE SCALE GENOMIC DNA]</scope>
    <source>
        <strain evidence="7 8">LaAM-08-1</strain>
    </source>
</reference>
<keyword evidence="4 6" id="KW-0732">Signal</keyword>
<gene>
    <name evidence="7" type="ORF">K443DRAFT_88747</name>
</gene>
<dbReference type="OrthoDB" id="958254at2759"/>
<protein>
    <submittedName>
        <fullName evidence="7">Uncharacterized protein</fullName>
    </submittedName>
</protein>
<evidence type="ECO:0000313" key="8">
    <source>
        <dbReference type="Proteomes" id="UP000054477"/>
    </source>
</evidence>
<dbReference type="PANTHER" id="PTHR13234:SF8">
    <property type="entry name" value="GAMMA-INTERFERON-INDUCIBLE LYSOSOMAL THIOL REDUCTASE"/>
    <property type="match status" value="1"/>
</dbReference>
<feature type="signal peptide" evidence="6">
    <location>
        <begin position="1"/>
        <end position="17"/>
    </location>
</feature>
<accession>A0A0C9Y8Z4</accession>
<dbReference type="Proteomes" id="UP000054477">
    <property type="component" value="Unassembled WGS sequence"/>
</dbReference>
<sequence length="230" mass="25317">MIFSLYALLCLSAVISAGRIPQFSSPQSNAQEVLLNIRVPVQLGVMSRCPDALLCESRFSQVLDKVSDKVDLLLVYVAKLDSSQPDFGVWCMHGPDECAGNIQQLCVAKYAPPENWWEFVQCQNYQGPENIGDSVLALECAKTARVDWENGGAGYCAGLDGSGRGKEGVQLLKESASLGQELGIIKSCTILIGGRKVCVHDGTWKECEKGHTVNDFVRQIEEEYERLNRK</sequence>
<dbReference type="STRING" id="1095629.A0A0C9Y8Z4"/>
<evidence type="ECO:0000256" key="6">
    <source>
        <dbReference type="SAM" id="SignalP"/>
    </source>
</evidence>
<evidence type="ECO:0000256" key="1">
    <source>
        <dbReference type="ARBA" id="ARBA00004613"/>
    </source>
</evidence>
<dbReference type="InterPro" id="IPR004911">
    <property type="entry name" value="Interferon-induced_GILT"/>
</dbReference>
<dbReference type="EMBL" id="KN838551">
    <property type="protein sequence ID" value="KIK06717.1"/>
    <property type="molecule type" value="Genomic_DNA"/>
</dbReference>
<evidence type="ECO:0000256" key="3">
    <source>
        <dbReference type="ARBA" id="ARBA00022525"/>
    </source>
</evidence>
<feature type="chain" id="PRO_5002206151" evidence="6">
    <location>
        <begin position="18"/>
        <end position="230"/>
    </location>
</feature>
<name>A0A0C9Y8Z4_9AGAR</name>
<keyword evidence="8" id="KW-1185">Reference proteome</keyword>
<evidence type="ECO:0000313" key="7">
    <source>
        <dbReference type="EMBL" id="KIK06717.1"/>
    </source>
</evidence>
<organism evidence="7 8">
    <name type="scientific">Laccaria amethystina LaAM-08-1</name>
    <dbReference type="NCBI Taxonomy" id="1095629"/>
    <lineage>
        <taxon>Eukaryota</taxon>
        <taxon>Fungi</taxon>
        <taxon>Dikarya</taxon>
        <taxon>Basidiomycota</taxon>
        <taxon>Agaricomycotina</taxon>
        <taxon>Agaricomycetes</taxon>
        <taxon>Agaricomycetidae</taxon>
        <taxon>Agaricales</taxon>
        <taxon>Agaricineae</taxon>
        <taxon>Hydnangiaceae</taxon>
        <taxon>Laccaria</taxon>
    </lineage>
</organism>